<dbReference type="Gene3D" id="2.40.30.170">
    <property type="match status" value="1"/>
</dbReference>
<dbReference type="Pfam" id="PF26002">
    <property type="entry name" value="Beta-barrel_AprE"/>
    <property type="match status" value="1"/>
</dbReference>
<feature type="domain" description="Multidrug resistance protein MdtA-like alpha-helical hairpin" evidence="4">
    <location>
        <begin position="121"/>
        <end position="185"/>
    </location>
</feature>
<keyword evidence="8" id="KW-1185">Reference proteome</keyword>
<dbReference type="RefSeq" id="WP_188466431.1">
    <property type="nucleotide sequence ID" value="NZ_BAABHU010000013.1"/>
</dbReference>
<dbReference type="SUPFAM" id="SSF111369">
    <property type="entry name" value="HlyD-like secretion proteins"/>
    <property type="match status" value="2"/>
</dbReference>
<dbReference type="NCBIfam" id="TIGR01730">
    <property type="entry name" value="RND_mfp"/>
    <property type="match status" value="1"/>
</dbReference>
<reference evidence="8" key="1">
    <citation type="journal article" date="2019" name="Int. J. Syst. Evol. Microbiol.">
        <title>The Global Catalogue of Microorganisms (GCM) 10K type strain sequencing project: providing services to taxonomists for standard genome sequencing and annotation.</title>
        <authorList>
            <consortium name="The Broad Institute Genomics Platform"/>
            <consortium name="The Broad Institute Genome Sequencing Center for Infectious Disease"/>
            <person name="Wu L."/>
            <person name="Ma J."/>
        </authorList>
    </citation>
    <scope>NUCLEOTIDE SEQUENCE [LARGE SCALE GENOMIC DNA]</scope>
    <source>
        <strain evidence="8">CGMCC 1.10832</strain>
    </source>
</reference>
<feature type="domain" description="AprE-like beta-barrel" evidence="6">
    <location>
        <begin position="246"/>
        <end position="337"/>
    </location>
</feature>
<protein>
    <submittedName>
        <fullName evidence="7">RND transporter</fullName>
    </submittedName>
</protein>
<evidence type="ECO:0000313" key="7">
    <source>
        <dbReference type="EMBL" id="GGC48162.1"/>
    </source>
</evidence>
<dbReference type="InterPro" id="IPR058625">
    <property type="entry name" value="MdtA-like_BSH"/>
</dbReference>
<dbReference type="EMBL" id="BMEC01000013">
    <property type="protein sequence ID" value="GGC48162.1"/>
    <property type="molecule type" value="Genomic_DNA"/>
</dbReference>
<evidence type="ECO:0000256" key="2">
    <source>
        <dbReference type="SAM" id="Coils"/>
    </source>
</evidence>
<keyword evidence="3" id="KW-0472">Membrane</keyword>
<dbReference type="Pfam" id="PF25876">
    <property type="entry name" value="HH_MFP_RND"/>
    <property type="match status" value="1"/>
</dbReference>
<name>A0ABQ1MW72_9BACT</name>
<evidence type="ECO:0000259" key="4">
    <source>
        <dbReference type="Pfam" id="PF25876"/>
    </source>
</evidence>
<keyword evidence="3" id="KW-1133">Transmembrane helix</keyword>
<dbReference type="InterPro" id="IPR058624">
    <property type="entry name" value="MdtA-like_HH"/>
</dbReference>
<proteinExistence type="inferred from homology"/>
<dbReference type="Gene3D" id="2.40.50.100">
    <property type="match status" value="1"/>
</dbReference>
<evidence type="ECO:0000259" key="5">
    <source>
        <dbReference type="Pfam" id="PF25917"/>
    </source>
</evidence>
<accession>A0ABQ1MW72</accession>
<evidence type="ECO:0000256" key="3">
    <source>
        <dbReference type="SAM" id="Phobius"/>
    </source>
</evidence>
<evidence type="ECO:0000256" key="1">
    <source>
        <dbReference type="ARBA" id="ARBA00009477"/>
    </source>
</evidence>
<evidence type="ECO:0000313" key="8">
    <source>
        <dbReference type="Proteomes" id="UP000636010"/>
    </source>
</evidence>
<dbReference type="InterPro" id="IPR006143">
    <property type="entry name" value="RND_pump_MFP"/>
</dbReference>
<dbReference type="Proteomes" id="UP000636010">
    <property type="component" value="Unassembled WGS sequence"/>
</dbReference>
<dbReference type="Pfam" id="PF25917">
    <property type="entry name" value="BSH_RND"/>
    <property type="match status" value="1"/>
</dbReference>
<dbReference type="Gene3D" id="2.40.420.20">
    <property type="match status" value="1"/>
</dbReference>
<comment type="similarity">
    <text evidence="1">Belongs to the membrane fusion protein (MFP) (TC 8.A.1) family.</text>
</comment>
<feature type="coiled-coil region" evidence="2">
    <location>
        <begin position="104"/>
        <end position="148"/>
    </location>
</feature>
<sequence>MAKKKSSKKTLYILLGVVVVLIIAAIIGKKSGVIGQPPSTKVEVEEAQKRTIIEKVNASGTVQPVVEVKLSPDVAGEIIELNVEEGDPVKKGDLLLKIRPDNFISAMERAKANLNQQRANLAQAEAALERAKAQEVRAKQDFERQKKLYDQKVISQSDFETAQANYTVSQNDRVAAEKSMLAARFTVQSSQASVDESQENLRRTTIYSPVDGTVSKLSVELGERVVGTQQMAGTELMRIANLNNMEVRVDVNENDIIRINIGDTAIIEVDSYTYMEKEFKGVVTAIANTAKEKASNDAVTEFEVKVKILNESYEDLLEGENDSPFRPGMTASVEIMTETMKDVLTVPLSAVTIRTPKVEKDTAAKKQEVAEVKGKSGDKEVVFVIQPDNTVKMTTVKTGISDFEYIYIKEGLEAGTKVVKGPFLAVSKTLEDGDLVEANNANSKSAPKQ</sequence>
<feature type="transmembrane region" description="Helical" evidence="3">
    <location>
        <begin position="12"/>
        <end position="28"/>
    </location>
</feature>
<keyword evidence="3" id="KW-0812">Transmembrane</keyword>
<feature type="domain" description="Multidrug resistance protein MdtA-like barrel-sandwich hybrid" evidence="5">
    <location>
        <begin position="68"/>
        <end position="230"/>
    </location>
</feature>
<evidence type="ECO:0000259" key="6">
    <source>
        <dbReference type="Pfam" id="PF26002"/>
    </source>
</evidence>
<comment type="caution">
    <text evidence="7">The sequence shown here is derived from an EMBL/GenBank/DDBJ whole genome shotgun (WGS) entry which is preliminary data.</text>
</comment>
<dbReference type="PANTHER" id="PTHR30469">
    <property type="entry name" value="MULTIDRUG RESISTANCE PROTEIN MDTA"/>
    <property type="match status" value="1"/>
</dbReference>
<gene>
    <name evidence="7" type="ORF">GCM10011506_37240</name>
</gene>
<dbReference type="PANTHER" id="PTHR30469:SF33">
    <property type="entry name" value="SLR1207 PROTEIN"/>
    <property type="match status" value="1"/>
</dbReference>
<organism evidence="7 8">
    <name type="scientific">Marivirga lumbricoides</name>
    <dbReference type="NCBI Taxonomy" id="1046115"/>
    <lineage>
        <taxon>Bacteria</taxon>
        <taxon>Pseudomonadati</taxon>
        <taxon>Bacteroidota</taxon>
        <taxon>Cytophagia</taxon>
        <taxon>Cytophagales</taxon>
        <taxon>Marivirgaceae</taxon>
        <taxon>Marivirga</taxon>
    </lineage>
</organism>
<keyword evidence="2" id="KW-0175">Coiled coil</keyword>
<dbReference type="InterPro" id="IPR058982">
    <property type="entry name" value="Beta-barrel_AprE"/>
</dbReference>
<dbReference type="Gene3D" id="1.10.287.470">
    <property type="entry name" value="Helix hairpin bin"/>
    <property type="match status" value="1"/>
</dbReference>